<organism evidence="2 3">
    <name type="scientific">Nonlabens mediterrranea</name>
    <dbReference type="NCBI Taxonomy" id="1419947"/>
    <lineage>
        <taxon>Bacteria</taxon>
        <taxon>Pseudomonadati</taxon>
        <taxon>Bacteroidota</taxon>
        <taxon>Flavobacteriia</taxon>
        <taxon>Flavobacteriales</taxon>
        <taxon>Flavobacteriaceae</taxon>
        <taxon>Nonlabens</taxon>
    </lineage>
</organism>
<dbReference type="EMBL" id="JADKYU010000562">
    <property type="protein sequence ID" value="MBF4984831.1"/>
    <property type="molecule type" value="Genomic_DNA"/>
</dbReference>
<protein>
    <submittedName>
        <fullName evidence="2">Peptidoglycan DD-metalloendopeptidase family protein</fullName>
    </submittedName>
</protein>
<keyword evidence="3" id="KW-1185">Reference proteome</keyword>
<dbReference type="Gene3D" id="2.70.70.10">
    <property type="entry name" value="Glucose Permease (Domain IIA)"/>
    <property type="match status" value="1"/>
</dbReference>
<dbReference type="InterPro" id="IPR011055">
    <property type="entry name" value="Dup_hybrid_motif"/>
</dbReference>
<dbReference type="InterPro" id="IPR050570">
    <property type="entry name" value="Cell_wall_metabolism_enzyme"/>
</dbReference>
<comment type="caution">
    <text evidence="2">The sequence shown here is derived from an EMBL/GenBank/DDBJ whole genome shotgun (WGS) entry which is preliminary data.</text>
</comment>
<dbReference type="PANTHER" id="PTHR21666">
    <property type="entry name" value="PEPTIDASE-RELATED"/>
    <property type="match status" value="1"/>
</dbReference>
<feature type="domain" description="M23ase beta-sheet core" evidence="1">
    <location>
        <begin position="81"/>
        <end position="180"/>
    </location>
</feature>
<dbReference type="Proteomes" id="UP001194729">
    <property type="component" value="Unassembled WGS sequence"/>
</dbReference>
<evidence type="ECO:0000259" key="1">
    <source>
        <dbReference type="Pfam" id="PF01551"/>
    </source>
</evidence>
<gene>
    <name evidence="2" type="ORF">FNJ87_10980</name>
</gene>
<sequence>MSIKRHLIDPSVGSKGYFPINLSVENSFWDKNDVSDIAVFEKYLAEKRDEHQSYVAHGGYLEQRALYRKNVRFQSGITRDVHMGIDLWAPAGTSVHAVMDGVVHSFAHNDDAGNYGPTIILEHDWNGQKIYSLYGHLSTSDMAGWEVGFRFRESEKIATLGTAQENGGYSPHLHFQVMTDMRDYRGDFPGVAAQEELSSYENVILDPYPFIFTSI</sequence>
<accession>A0ABS0A619</accession>
<dbReference type="CDD" id="cd12797">
    <property type="entry name" value="M23_peptidase"/>
    <property type="match status" value="1"/>
</dbReference>
<reference evidence="2 3" key="1">
    <citation type="submission" date="2020-11" db="EMBL/GenBank/DDBJ databases">
        <title>P. mediterranea TC4 genome.</title>
        <authorList>
            <person name="Molmeret M."/>
        </authorList>
    </citation>
    <scope>NUCLEOTIDE SEQUENCE [LARGE SCALE GENOMIC DNA]</scope>
    <source>
        <strain evidence="2 3">TC4</strain>
    </source>
</reference>
<evidence type="ECO:0000313" key="2">
    <source>
        <dbReference type="EMBL" id="MBF4984831.1"/>
    </source>
</evidence>
<dbReference type="InterPro" id="IPR016047">
    <property type="entry name" value="M23ase_b-sheet_dom"/>
</dbReference>
<evidence type="ECO:0000313" key="3">
    <source>
        <dbReference type="Proteomes" id="UP001194729"/>
    </source>
</evidence>
<dbReference type="Pfam" id="PF01551">
    <property type="entry name" value="Peptidase_M23"/>
    <property type="match status" value="1"/>
</dbReference>
<proteinExistence type="predicted"/>
<dbReference type="PANTHER" id="PTHR21666:SF270">
    <property type="entry name" value="MUREIN HYDROLASE ACTIVATOR ENVC"/>
    <property type="match status" value="1"/>
</dbReference>
<name>A0ABS0A619_9FLAO</name>
<dbReference type="SUPFAM" id="SSF51261">
    <property type="entry name" value="Duplicated hybrid motif"/>
    <property type="match status" value="1"/>
</dbReference>